<accession>A0A838B5L9</accession>
<feature type="compositionally biased region" description="Basic residues" evidence="1">
    <location>
        <begin position="27"/>
        <end position="37"/>
    </location>
</feature>
<evidence type="ECO:0000256" key="1">
    <source>
        <dbReference type="SAM" id="MobiDB-lite"/>
    </source>
</evidence>
<dbReference type="AlphaFoldDB" id="A0A838B5L9"/>
<protein>
    <submittedName>
        <fullName evidence="2">Uncharacterized protein</fullName>
    </submittedName>
</protein>
<name>A0A838B5L9_9HYPH</name>
<organism evidence="2 3">
    <name type="scientific">Mesorhizobium neociceri</name>
    <dbReference type="NCBI Taxonomy" id="1307853"/>
    <lineage>
        <taxon>Bacteria</taxon>
        <taxon>Pseudomonadati</taxon>
        <taxon>Pseudomonadota</taxon>
        <taxon>Alphaproteobacteria</taxon>
        <taxon>Hyphomicrobiales</taxon>
        <taxon>Phyllobacteriaceae</taxon>
        <taxon>Mesorhizobium</taxon>
    </lineage>
</organism>
<feature type="region of interest" description="Disordered" evidence="1">
    <location>
        <begin position="26"/>
        <end position="58"/>
    </location>
</feature>
<dbReference type="Proteomes" id="UP000558284">
    <property type="component" value="Unassembled WGS sequence"/>
</dbReference>
<dbReference type="EMBL" id="JACDTY010000007">
    <property type="protein sequence ID" value="MBA1141695.1"/>
    <property type="molecule type" value="Genomic_DNA"/>
</dbReference>
<dbReference type="RefSeq" id="WP_181058577.1">
    <property type="nucleotide sequence ID" value="NZ_JACDTY010000007.1"/>
</dbReference>
<sequence length="58" mass="6600">MNDTAIPPKKGGTSRKDRLAEQLRANLMKRKTQARSRRTGEPDKRPEGLPTAEKMHKD</sequence>
<evidence type="ECO:0000313" key="2">
    <source>
        <dbReference type="EMBL" id="MBA1141695.1"/>
    </source>
</evidence>
<gene>
    <name evidence="2" type="ORF">H0241_15710</name>
</gene>
<feature type="compositionally biased region" description="Basic and acidic residues" evidence="1">
    <location>
        <begin position="38"/>
        <end position="58"/>
    </location>
</feature>
<keyword evidence="3" id="KW-1185">Reference proteome</keyword>
<evidence type="ECO:0000313" key="3">
    <source>
        <dbReference type="Proteomes" id="UP000558284"/>
    </source>
</evidence>
<reference evidence="2 3" key="1">
    <citation type="submission" date="2020-07" db="EMBL/GenBank/DDBJ databases">
        <title>Definition of the novel symbiovar canariense within Mesorhizobium novociceri, a new species of genus Mesorhizobium nodulating Cicer canariense in the Caldera de Taburiente National Park (La Palma, Canary Islands).</title>
        <authorList>
            <person name="Leon-Barrios M."/>
            <person name="Perez-Yepez J."/>
            <person name="Flores-Felix J.D."/>
            <person name="Ramirez-Baena M.H."/>
            <person name="Pulido-Suarez L."/>
            <person name="Igual J.M."/>
            <person name="Velazquez E."/>
            <person name="Peix A."/>
        </authorList>
    </citation>
    <scope>NUCLEOTIDE SEQUENCE [LARGE SCALE GENOMIC DNA]</scope>
    <source>
        <strain evidence="2 3">CCANP35</strain>
    </source>
</reference>
<proteinExistence type="predicted"/>
<comment type="caution">
    <text evidence="2">The sequence shown here is derived from an EMBL/GenBank/DDBJ whole genome shotgun (WGS) entry which is preliminary data.</text>
</comment>